<dbReference type="EMBL" id="MU150575">
    <property type="protein sequence ID" value="KAF9455642.1"/>
    <property type="molecule type" value="Genomic_DNA"/>
</dbReference>
<dbReference type="OrthoDB" id="3062525at2759"/>
<reference evidence="1" key="1">
    <citation type="submission" date="2020-11" db="EMBL/GenBank/DDBJ databases">
        <authorList>
            <consortium name="DOE Joint Genome Institute"/>
            <person name="Ahrendt S."/>
            <person name="Riley R."/>
            <person name="Andreopoulos W."/>
            <person name="Labutti K."/>
            <person name="Pangilinan J."/>
            <person name="Ruiz-Duenas F.J."/>
            <person name="Barrasa J.M."/>
            <person name="Sanchez-Garcia M."/>
            <person name="Camarero S."/>
            <person name="Miyauchi S."/>
            <person name="Serrano A."/>
            <person name="Linde D."/>
            <person name="Babiker R."/>
            <person name="Drula E."/>
            <person name="Ayuso-Fernandez I."/>
            <person name="Pacheco R."/>
            <person name="Padilla G."/>
            <person name="Ferreira P."/>
            <person name="Barriuso J."/>
            <person name="Kellner H."/>
            <person name="Castanera R."/>
            <person name="Alfaro M."/>
            <person name="Ramirez L."/>
            <person name="Pisabarro A.G."/>
            <person name="Kuo A."/>
            <person name="Tritt A."/>
            <person name="Lipzen A."/>
            <person name="He G."/>
            <person name="Yan M."/>
            <person name="Ng V."/>
            <person name="Cullen D."/>
            <person name="Martin F."/>
            <person name="Rosso M.-N."/>
            <person name="Henrissat B."/>
            <person name="Hibbett D."/>
            <person name="Martinez A.T."/>
            <person name="Grigoriev I.V."/>
        </authorList>
    </citation>
    <scope>NUCLEOTIDE SEQUENCE</scope>
    <source>
        <strain evidence="1">CBS 247.69</strain>
    </source>
</reference>
<keyword evidence="2" id="KW-1185">Reference proteome</keyword>
<proteinExistence type="predicted"/>
<dbReference type="Proteomes" id="UP000807353">
    <property type="component" value="Unassembled WGS sequence"/>
</dbReference>
<feature type="non-terminal residue" evidence="1">
    <location>
        <position position="156"/>
    </location>
</feature>
<accession>A0A9P5XQ52</accession>
<evidence type="ECO:0000313" key="2">
    <source>
        <dbReference type="Proteomes" id="UP000807353"/>
    </source>
</evidence>
<organism evidence="1 2">
    <name type="scientific">Collybia nuda</name>
    <dbReference type="NCBI Taxonomy" id="64659"/>
    <lineage>
        <taxon>Eukaryota</taxon>
        <taxon>Fungi</taxon>
        <taxon>Dikarya</taxon>
        <taxon>Basidiomycota</taxon>
        <taxon>Agaricomycotina</taxon>
        <taxon>Agaricomycetes</taxon>
        <taxon>Agaricomycetidae</taxon>
        <taxon>Agaricales</taxon>
        <taxon>Tricholomatineae</taxon>
        <taxon>Clitocybaceae</taxon>
        <taxon>Collybia</taxon>
    </lineage>
</organism>
<sequence length="156" mass="18021">MSQYLTVVQGMPKTVEERLNKIGHSFIWDNEGKPTINRATLKAPITKGGKKVVNITDRNEAIELIWIANYLKLGPNRPLWAYFADAIIAHHAQANPVVKPTARINIFLQTWKPTTKKLPWRLREMLRIAKKYNVRLETLSIPQSIKNELPIWFHMG</sequence>
<name>A0A9P5XQ52_9AGAR</name>
<gene>
    <name evidence="1" type="ORF">BDZ94DRAFT_1179580</name>
</gene>
<dbReference type="AlphaFoldDB" id="A0A9P5XQ52"/>
<evidence type="ECO:0000313" key="1">
    <source>
        <dbReference type="EMBL" id="KAF9455642.1"/>
    </source>
</evidence>
<comment type="caution">
    <text evidence="1">The sequence shown here is derived from an EMBL/GenBank/DDBJ whole genome shotgun (WGS) entry which is preliminary data.</text>
</comment>
<protein>
    <submittedName>
        <fullName evidence="1">Uncharacterized protein</fullName>
    </submittedName>
</protein>